<evidence type="ECO:0000256" key="5">
    <source>
        <dbReference type="ARBA" id="ARBA00023136"/>
    </source>
</evidence>
<feature type="signal peptide" evidence="7">
    <location>
        <begin position="1"/>
        <end position="21"/>
    </location>
</feature>
<accession>A0A2J6RXC1</accession>
<dbReference type="Pfam" id="PF01822">
    <property type="entry name" value="WSC"/>
    <property type="match status" value="1"/>
</dbReference>
<evidence type="ECO:0000256" key="2">
    <source>
        <dbReference type="ARBA" id="ARBA00022692"/>
    </source>
</evidence>
<evidence type="ECO:0000256" key="4">
    <source>
        <dbReference type="ARBA" id="ARBA00022989"/>
    </source>
</evidence>
<dbReference type="STRING" id="1149755.A0A2J6RXC1"/>
<keyword evidence="2" id="KW-0812">Transmembrane</keyword>
<dbReference type="SMART" id="SM00321">
    <property type="entry name" value="WSC"/>
    <property type="match status" value="1"/>
</dbReference>
<proteinExistence type="predicted"/>
<keyword evidence="3 7" id="KW-0732">Signal</keyword>
<evidence type="ECO:0000256" key="1">
    <source>
        <dbReference type="ARBA" id="ARBA00004167"/>
    </source>
</evidence>
<dbReference type="OrthoDB" id="5985073at2759"/>
<gene>
    <name evidence="9" type="ORF">L207DRAFT_563901</name>
</gene>
<dbReference type="InterPro" id="IPR051836">
    <property type="entry name" value="Kremen_rcpt"/>
</dbReference>
<dbReference type="PANTHER" id="PTHR24269">
    <property type="entry name" value="KREMEN PROTEIN"/>
    <property type="match status" value="1"/>
</dbReference>
<comment type="subcellular location">
    <subcellularLocation>
        <location evidence="1">Membrane</location>
        <topology evidence="1">Single-pass membrane protein</topology>
    </subcellularLocation>
</comment>
<dbReference type="EMBL" id="KZ613942">
    <property type="protein sequence ID" value="PMD43153.1"/>
    <property type="molecule type" value="Genomic_DNA"/>
</dbReference>
<dbReference type="AlphaFoldDB" id="A0A2J6RXC1"/>
<keyword evidence="10" id="KW-1185">Reference proteome</keyword>
<dbReference type="InterPro" id="IPR002889">
    <property type="entry name" value="WSC_carb-bd"/>
</dbReference>
<evidence type="ECO:0000313" key="9">
    <source>
        <dbReference type="EMBL" id="PMD43153.1"/>
    </source>
</evidence>
<sequence length="158" mass="17124">MAIFKFQSLLAVSALIGFSAAHTWGSLGCYTIAGNKALLTQVNTNGELLTPESCQSACIGLGFTMAGTEKGTECWCGNIFKTGSPSHACNSPCSGDSLQMCGGENRINLYEIITFTEESPKNLDAPESAWQLVEGQELKRREEEKRYNCKRGFGHVLC</sequence>
<name>A0A2J6RXC1_HYAVF</name>
<evidence type="ECO:0000256" key="7">
    <source>
        <dbReference type="SAM" id="SignalP"/>
    </source>
</evidence>
<evidence type="ECO:0000256" key="3">
    <source>
        <dbReference type="ARBA" id="ARBA00022729"/>
    </source>
</evidence>
<feature type="chain" id="PRO_5014390286" evidence="7">
    <location>
        <begin position="22"/>
        <end position="158"/>
    </location>
</feature>
<evidence type="ECO:0000256" key="6">
    <source>
        <dbReference type="ARBA" id="ARBA00023180"/>
    </source>
</evidence>
<organism evidence="9 10">
    <name type="scientific">Hyaloscypha variabilis (strain UAMH 11265 / GT02V1 / F)</name>
    <name type="common">Meliniomyces variabilis</name>
    <dbReference type="NCBI Taxonomy" id="1149755"/>
    <lineage>
        <taxon>Eukaryota</taxon>
        <taxon>Fungi</taxon>
        <taxon>Dikarya</taxon>
        <taxon>Ascomycota</taxon>
        <taxon>Pezizomycotina</taxon>
        <taxon>Leotiomycetes</taxon>
        <taxon>Helotiales</taxon>
        <taxon>Hyaloscyphaceae</taxon>
        <taxon>Hyaloscypha</taxon>
        <taxon>Hyaloscypha variabilis</taxon>
    </lineage>
</organism>
<dbReference type="PANTHER" id="PTHR24269:SF16">
    <property type="entry name" value="PROTEIN SLG1"/>
    <property type="match status" value="1"/>
</dbReference>
<reference evidence="9 10" key="1">
    <citation type="submission" date="2016-04" db="EMBL/GenBank/DDBJ databases">
        <title>A degradative enzymes factory behind the ericoid mycorrhizal symbiosis.</title>
        <authorList>
            <consortium name="DOE Joint Genome Institute"/>
            <person name="Martino E."/>
            <person name="Morin E."/>
            <person name="Grelet G."/>
            <person name="Kuo A."/>
            <person name="Kohler A."/>
            <person name="Daghino S."/>
            <person name="Barry K."/>
            <person name="Choi C."/>
            <person name="Cichocki N."/>
            <person name="Clum A."/>
            <person name="Copeland A."/>
            <person name="Hainaut M."/>
            <person name="Haridas S."/>
            <person name="Labutti K."/>
            <person name="Lindquist E."/>
            <person name="Lipzen A."/>
            <person name="Khouja H.-R."/>
            <person name="Murat C."/>
            <person name="Ohm R."/>
            <person name="Olson A."/>
            <person name="Spatafora J."/>
            <person name="Veneault-Fourrey C."/>
            <person name="Henrissat B."/>
            <person name="Grigoriev I."/>
            <person name="Martin F."/>
            <person name="Perotto S."/>
        </authorList>
    </citation>
    <scope>NUCLEOTIDE SEQUENCE [LARGE SCALE GENOMIC DNA]</scope>
    <source>
        <strain evidence="9 10">F</strain>
    </source>
</reference>
<keyword evidence="4" id="KW-1133">Transmembrane helix</keyword>
<protein>
    <submittedName>
        <fullName evidence="9">WSC-domain-containing protein</fullName>
    </submittedName>
</protein>
<keyword evidence="6" id="KW-0325">Glycoprotein</keyword>
<dbReference type="GO" id="GO:0005886">
    <property type="term" value="C:plasma membrane"/>
    <property type="evidence" value="ECO:0007669"/>
    <property type="project" value="TreeGrafter"/>
</dbReference>
<evidence type="ECO:0000313" key="10">
    <source>
        <dbReference type="Proteomes" id="UP000235786"/>
    </source>
</evidence>
<evidence type="ECO:0000259" key="8">
    <source>
        <dbReference type="PROSITE" id="PS51212"/>
    </source>
</evidence>
<dbReference type="PROSITE" id="PS51257">
    <property type="entry name" value="PROKAR_LIPOPROTEIN"/>
    <property type="match status" value="1"/>
</dbReference>
<dbReference type="PROSITE" id="PS51212">
    <property type="entry name" value="WSC"/>
    <property type="match status" value="1"/>
</dbReference>
<keyword evidence="5" id="KW-0472">Membrane</keyword>
<feature type="domain" description="WSC" evidence="8">
    <location>
        <begin position="23"/>
        <end position="113"/>
    </location>
</feature>
<dbReference type="Proteomes" id="UP000235786">
    <property type="component" value="Unassembled WGS sequence"/>
</dbReference>